<feature type="domain" description="Protein Ste5 Fus3-binding" evidence="3">
    <location>
        <begin position="599"/>
        <end position="788"/>
    </location>
</feature>
<accession>A0AA35JDE3</accession>
<dbReference type="Pfam" id="PF11610">
    <property type="entry name" value="Ste5"/>
    <property type="match status" value="1"/>
</dbReference>
<protein>
    <recommendedName>
        <fullName evidence="6">Ste5p</fullName>
    </recommendedName>
</protein>
<dbReference type="InterPro" id="IPR021651">
    <property type="entry name" value="Ste5_Fus-binding"/>
</dbReference>
<evidence type="ECO:0008006" key="6">
    <source>
        <dbReference type="Google" id="ProtNLM"/>
    </source>
</evidence>
<evidence type="ECO:0000259" key="2">
    <source>
        <dbReference type="Pfam" id="PF11610"/>
    </source>
</evidence>
<name>A0AA35JDE3_SACUV</name>
<dbReference type="GO" id="GO:0019900">
    <property type="term" value="F:kinase binding"/>
    <property type="evidence" value="ECO:0007669"/>
    <property type="project" value="InterPro"/>
</dbReference>
<dbReference type="Gene3D" id="3.40.50.11070">
    <property type="entry name" value="Protein Ste5, Fus3-binding domain"/>
    <property type="match status" value="1"/>
</dbReference>
<feature type="region of interest" description="Disordered" evidence="1">
    <location>
        <begin position="25"/>
        <end position="124"/>
    </location>
</feature>
<gene>
    <name evidence="4" type="primary">SUVC02G2310</name>
    <name evidence="4" type="ORF">SUVC_02G2310</name>
</gene>
<sequence>MMQTPTDNIISPFDNFGSSAQYNTSLQTPRQITDIEKPSTLSPLSRGKKWTEKLARFQRSSGKKKRFSPSPASSSTFSFSPNSRITSSNSSGKEDSNLLSTPSSVLNEHLPQYPHRTSSLPRPNSKLFYASHSDLSRANEPPTEENVNLYTSHIIPPKVAPFGYPIPRTSSKKSFLNEACTLCDEPISSRRKGEKVIELICGHLSHQECLIVSFGNTSKADVGALFPPCTKCKEDANKAVQCIPKNEELKDMLISDFLINKVPDSELPTTPQSQFPLPSPLLPPFGLSYTPVERQTIYSQTPNLGPNLILAAPPKDRNQIPQKYSTRPFLHSPRSHRRTTSRGSSVFATTSVISSANDAISITSDSVISRDDEPKIPLPLLRSYFIQVLLNNFREELKDWIIDADYGLLRLVDKLMVSKDGQTYLQCWCFLFENALIVARLNGEEEDVLEIKLNELEVYTPISDLRMTTLEASVLKCTLSKENCSNPADLYIMEKINSNESTTIQKWISALLNHDFVFDEKNITSTLPTLPILKNFSDVADSDKCETSTFLGLIKPNKVVEVGNMDQDNDTVIIRRGFTLDPTESSRQSTVGTIQSVLTTISSILSLKRERPDNLVIILQIDFNKLKEKGSSITIYNSLKALMLKFSRLQFCFVDRSNYVLDYGFVSDKVDSSDAITKLESEHSSTQFSSLWLKDALYPENIHEHLGIIAVSNSNMEAEKSVLFQDYKCFTSFGRRRPNELKVKVGYLNVDYSDKINELVEVSSWNFVLETLCYSFSLSFDEDEDDDDNEEEDYDDGDSTENEFDRSSKSLSDVESTTTIHIDSPFGDEDFTGNLSSDRNSNDDSEYCNWTKLKVISPAAQSPLVSNIRLSLYSNGEDTSESDNGASAMVLNDIDRRIGEIRRRGSLSSVIESGNDTYPLHIDYI</sequence>
<feature type="compositionally biased region" description="Polar residues" evidence="1">
    <location>
        <begin position="809"/>
        <end position="821"/>
    </location>
</feature>
<feature type="region of interest" description="Disordered" evidence="1">
    <location>
        <begin position="325"/>
        <end position="344"/>
    </location>
</feature>
<evidence type="ECO:0000259" key="3">
    <source>
        <dbReference type="Pfam" id="PF12194"/>
    </source>
</evidence>
<feature type="compositionally biased region" description="Polar residues" evidence="1">
    <location>
        <begin position="97"/>
        <end position="106"/>
    </location>
</feature>
<feature type="region of interest" description="Disordered" evidence="1">
    <location>
        <begin position="782"/>
        <end position="825"/>
    </location>
</feature>
<evidence type="ECO:0000313" key="5">
    <source>
        <dbReference type="Proteomes" id="UP001162090"/>
    </source>
</evidence>
<evidence type="ECO:0000256" key="1">
    <source>
        <dbReference type="SAM" id="MobiDB-lite"/>
    </source>
</evidence>
<feature type="compositionally biased region" description="Acidic residues" evidence="1">
    <location>
        <begin position="782"/>
        <end position="802"/>
    </location>
</feature>
<dbReference type="EMBL" id="OX365913">
    <property type="protein sequence ID" value="CAI4055355.1"/>
    <property type="molecule type" value="Genomic_DNA"/>
</dbReference>
<proteinExistence type="predicted"/>
<reference evidence="4" key="1">
    <citation type="submission" date="2022-10" db="EMBL/GenBank/DDBJ databases">
        <authorList>
            <person name="Byrne P K."/>
        </authorList>
    </citation>
    <scope>NUCLEOTIDE SEQUENCE</scope>
    <source>
        <strain evidence="4">CBS7001</strain>
    </source>
</reference>
<feature type="domain" description="Scaffold protein Ste5 Fus3-binding" evidence="2">
    <location>
        <begin position="290"/>
        <end position="319"/>
    </location>
</feature>
<feature type="compositionally biased region" description="Low complexity" evidence="1">
    <location>
        <begin position="68"/>
        <end position="91"/>
    </location>
</feature>
<dbReference type="AlphaFoldDB" id="A0AA35JDE3"/>
<dbReference type="Proteomes" id="UP001162090">
    <property type="component" value="Chromosome 2"/>
</dbReference>
<evidence type="ECO:0000313" key="4">
    <source>
        <dbReference type="EMBL" id="CAI4055355.1"/>
    </source>
</evidence>
<dbReference type="InterPro" id="IPR021106">
    <property type="entry name" value="Ste5_Fus3-bd_dom"/>
</dbReference>
<organism evidence="4 5">
    <name type="scientific">Saccharomyces uvarum</name>
    <name type="common">Yeast</name>
    <name type="synonym">Saccharomyces bayanus var. uvarum</name>
    <dbReference type="NCBI Taxonomy" id="230603"/>
    <lineage>
        <taxon>Eukaryota</taxon>
        <taxon>Fungi</taxon>
        <taxon>Dikarya</taxon>
        <taxon>Ascomycota</taxon>
        <taxon>Saccharomycotina</taxon>
        <taxon>Saccharomycetes</taxon>
        <taxon>Saccharomycetales</taxon>
        <taxon>Saccharomycetaceae</taxon>
        <taxon>Saccharomyces</taxon>
    </lineage>
</organism>
<dbReference type="InterPro" id="IPR038382">
    <property type="entry name" value="Ste5_C_sf"/>
</dbReference>
<dbReference type="Pfam" id="PF12194">
    <property type="entry name" value="Ste5_C"/>
    <property type="match status" value="1"/>
</dbReference>